<protein>
    <recommendedName>
        <fullName evidence="2">Peptidase M56 domain-containing protein</fullName>
    </recommendedName>
</protein>
<organism evidence="3 5">
    <name type="scientific">Aquisalinus luteolus</name>
    <dbReference type="NCBI Taxonomy" id="1566827"/>
    <lineage>
        <taxon>Bacteria</taxon>
        <taxon>Pseudomonadati</taxon>
        <taxon>Pseudomonadota</taxon>
        <taxon>Alphaproteobacteria</taxon>
        <taxon>Parvularculales</taxon>
        <taxon>Parvularculaceae</taxon>
        <taxon>Aquisalinus</taxon>
    </lineage>
</organism>
<keyword evidence="6" id="KW-1185">Reference proteome</keyword>
<dbReference type="Pfam" id="PF05569">
    <property type="entry name" value="Peptidase_M56"/>
    <property type="match status" value="1"/>
</dbReference>
<accession>A0A8J3A4P9</accession>
<feature type="domain" description="Peptidase M56" evidence="2">
    <location>
        <begin position="143"/>
        <end position="259"/>
    </location>
</feature>
<feature type="transmembrane region" description="Helical" evidence="1">
    <location>
        <begin position="35"/>
        <end position="54"/>
    </location>
</feature>
<dbReference type="Proteomes" id="UP000818603">
    <property type="component" value="Unassembled WGS sequence"/>
</dbReference>
<sequence>MSQAIVTALALMTLWSGLIWLVARTLPDRLAAWPRIWLCLIAVCLLPVPLGATLPQETVTTITVMAKLPDIATLPIQSNIGESDSGWLFPALFSIYAAIAALMIFRLLFAHSHYWRIAARHRQPVIETSIPVAPVATPWPFRAIILPAGFGSPQRDFLLAHERRHLARFDPEVTLALEAICALLWINLPLKALVGGWRLSAELAVDADILEHSTPQQRKDYAGLLINQLSRIRERAVPCPSAALTLSEERSAKMRVMNILNRAPRAGKPALGLIVAAGLALSATGTAVAAALTGAAPAAELDQKYLTPVVSPKIGYPADCITADLDYPLAEQVVVSIDIRADGSVSDARIVRSSIPCMNTTVLGFAEQFEFLPLENGSDAMRSDYVFAVELDLDEYPAG</sequence>
<feature type="transmembrane region" description="Helical" evidence="1">
    <location>
        <begin position="87"/>
        <end position="109"/>
    </location>
</feature>
<evidence type="ECO:0000259" key="2">
    <source>
        <dbReference type="Pfam" id="PF05569"/>
    </source>
</evidence>
<reference evidence="3" key="3">
    <citation type="submission" date="2020-09" db="EMBL/GenBank/DDBJ databases">
        <authorList>
            <person name="Sun Q."/>
            <person name="Zhou Y."/>
        </authorList>
    </citation>
    <scope>NUCLEOTIDE SEQUENCE</scope>
    <source>
        <strain evidence="3">CGMCC 1.14984</strain>
    </source>
</reference>
<evidence type="ECO:0000256" key="1">
    <source>
        <dbReference type="SAM" id="Phobius"/>
    </source>
</evidence>
<feature type="transmembrane region" description="Helical" evidence="1">
    <location>
        <begin position="270"/>
        <end position="292"/>
    </location>
</feature>
<dbReference type="SUPFAM" id="SSF74653">
    <property type="entry name" value="TolA/TonB C-terminal domain"/>
    <property type="match status" value="1"/>
</dbReference>
<dbReference type="RefSeq" id="WP_155141199.1">
    <property type="nucleotide sequence ID" value="NZ_BMGZ01000002.1"/>
</dbReference>
<dbReference type="EMBL" id="VCJR02000002">
    <property type="protein sequence ID" value="NHK28857.1"/>
    <property type="molecule type" value="Genomic_DNA"/>
</dbReference>
<proteinExistence type="predicted"/>
<dbReference type="Proteomes" id="UP000621856">
    <property type="component" value="Unassembled WGS sequence"/>
</dbReference>
<keyword evidence="1" id="KW-1133">Transmembrane helix</keyword>
<keyword evidence="1" id="KW-0812">Transmembrane</keyword>
<evidence type="ECO:0000313" key="5">
    <source>
        <dbReference type="Proteomes" id="UP000621856"/>
    </source>
</evidence>
<reference evidence="4 6" key="2">
    <citation type="submission" date="2020-02" db="EMBL/GenBank/DDBJ databases">
        <title>Genome sequence of Parvularcula flava strain NH6-79.</title>
        <authorList>
            <person name="Abdul Karim M.H."/>
            <person name="Lam M.Q."/>
            <person name="Chen S.J."/>
            <person name="Yahya A."/>
            <person name="Shahir S."/>
            <person name="Shamsir M.S."/>
            <person name="Chong C.S."/>
        </authorList>
    </citation>
    <scope>NUCLEOTIDE SEQUENCE [LARGE SCALE GENOMIC DNA]</scope>
    <source>
        <strain evidence="4 6">NH6-79</strain>
    </source>
</reference>
<reference evidence="3" key="1">
    <citation type="journal article" date="2014" name="Int. J. Syst. Evol. Microbiol.">
        <title>Complete genome sequence of Corynebacterium casei LMG S-19264T (=DSM 44701T), isolated from a smear-ripened cheese.</title>
        <authorList>
            <consortium name="US DOE Joint Genome Institute (JGI-PGF)"/>
            <person name="Walter F."/>
            <person name="Albersmeier A."/>
            <person name="Kalinowski J."/>
            <person name="Ruckert C."/>
        </authorList>
    </citation>
    <scope>NUCLEOTIDE SEQUENCE</scope>
    <source>
        <strain evidence="3">CGMCC 1.14984</strain>
    </source>
</reference>
<feature type="transmembrane region" description="Helical" evidence="1">
    <location>
        <begin position="6"/>
        <end position="23"/>
    </location>
</feature>
<evidence type="ECO:0000313" key="6">
    <source>
        <dbReference type="Proteomes" id="UP000818603"/>
    </source>
</evidence>
<dbReference type="Gene3D" id="3.30.1150.10">
    <property type="match status" value="1"/>
</dbReference>
<name>A0A8J3A4P9_9PROT</name>
<evidence type="ECO:0000313" key="4">
    <source>
        <dbReference type="EMBL" id="NHK28857.1"/>
    </source>
</evidence>
<keyword evidence="1" id="KW-0472">Membrane</keyword>
<dbReference type="EMBL" id="BMGZ01000002">
    <property type="protein sequence ID" value="GGH99728.1"/>
    <property type="molecule type" value="Genomic_DNA"/>
</dbReference>
<evidence type="ECO:0000313" key="3">
    <source>
        <dbReference type="EMBL" id="GGH99728.1"/>
    </source>
</evidence>
<dbReference type="AlphaFoldDB" id="A0A8J3A4P9"/>
<dbReference type="InterPro" id="IPR008756">
    <property type="entry name" value="Peptidase_M56"/>
</dbReference>
<comment type="caution">
    <text evidence="3">The sequence shown here is derived from an EMBL/GenBank/DDBJ whole genome shotgun (WGS) entry which is preliminary data.</text>
</comment>
<gene>
    <name evidence="4" type="ORF">FF098_013125</name>
    <name evidence="3" type="ORF">GCM10011355_26370</name>
</gene>